<evidence type="ECO:0000256" key="2">
    <source>
        <dbReference type="ARBA" id="ARBA00022946"/>
    </source>
</evidence>
<evidence type="ECO:0000256" key="4">
    <source>
        <dbReference type="ARBA" id="ARBA00023128"/>
    </source>
</evidence>
<evidence type="ECO:0000256" key="3">
    <source>
        <dbReference type="ARBA" id="ARBA00022980"/>
    </source>
</evidence>
<evidence type="ECO:0000256" key="5">
    <source>
        <dbReference type="ARBA" id="ARBA00023274"/>
    </source>
</evidence>
<name>A0A4V1IYI2_9FUNG</name>
<dbReference type="PANTHER" id="PTHR28595">
    <property type="entry name" value="39S RIBOSOMAL PROTEIN L54, MITOCHONDRIAL"/>
    <property type="match status" value="1"/>
</dbReference>
<dbReference type="GO" id="GO:0005762">
    <property type="term" value="C:mitochondrial large ribosomal subunit"/>
    <property type="evidence" value="ECO:0007669"/>
    <property type="project" value="TreeGrafter"/>
</dbReference>
<gene>
    <name evidence="8" type="ORF">BJ684DRAFT_2303</name>
</gene>
<evidence type="ECO:0000256" key="7">
    <source>
        <dbReference type="ARBA" id="ARBA00035179"/>
    </source>
</evidence>
<evidence type="ECO:0000256" key="1">
    <source>
        <dbReference type="ARBA" id="ARBA00004173"/>
    </source>
</evidence>
<evidence type="ECO:0000313" key="8">
    <source>
        <dbReference type="EMBL" id="RKP14649.1"/>
    </source>
</evidence>
<dbReference type="Pfam" id="PF08561">
    <property type="entry name" value="Ribosomal_L37"/>
    <property type="match status" value="1"/>
</dbReference>
<keyword evidence="5" id="KW-0687">Ribonucleoprotein</keyword>
<dbReference type="PANTHER" id="PTHR28595:SF1">
    <property type="entry name" value="LARGE RIBOSOMAL SUBUNIT PROTEIN ML54"/>
    <property type="match status" value="1"/>
</dbReference>
<dbReference type="AlphaFoldDB" id="A0A4V1IYI2"/>
<proteinExistence type="inferred from homology"/>
<comment type="subcellular location">
    <subcellularLocation>
        <location evidence="1">Mitochondrion</location>
    </subcellularLocation>
</comment>
<dbReference type="OrthoDB" id="10252718at2759"/>
<protein>
    <recommendedName>
        <fullName evidence="7">Large ribosomal subunit protein mL54</fullName>
    </recommendedName>
</protein>
<organism evidence="8 9">
    <name type="scientific">Piptocephalis cylindrospora</name>
    <dbReference type="NCBI Taxonomy" id="1907219"/>
    <lineage>
        <taxon>Eukaryota</taxon>
        <taxon>Fungi</taxon>
        <taxon>Fungi incertae sedis</taxon>
        <taxon>Zoopagomycota</taxon>
        <taxon>Zoopagomycotina</taxon>
        <taxon>Zoopagomycetes</taxon>
        <taxon>Zoopagales</taxon>
        <taxon>Piptocephalidaceae</taxon>
        <taxon>Piptocephalis</taxon>
    </lineage>
</organism>
<comment type="similarity">
    <text evidence="6">Belongs to the mitochondrion-specific ribosomal protein mL54 family.</text>
</comment>
<accession>A0A4V1IYI2</accession>
<feature type="non-terminal residue" evidence="8">
    <location>
        <position position="1"/>
    </location>
</feature>
<dbReference type="Proteomes" id="UP000267251">
    <property type="component" value="Unassembled WGS sequence"/>
</dbReference>
<keyword evidence="4" id="KW-0496">Mitochondrion</keyword>
<evidence type="ECO:0000313" key="9">
    <source>
        <dbReference type="Proteomes" id="UP000267251"/>
    </source>
</evidence>
<dbReference type="GO" id="GO:0003735">
    <property type="term" value="F:structural constituent of ribosome"/>
    <property type="evidence" value="ECO:0007669"/>
    <property type="project" value="TreeGrafter"/>
</dbReference>
<dbReference type="InterPro" id="IPR013870">
    <property type="entry name" value="Ribosomal_mL54"/>
</dbReference>
<reference evidence="9" key="1">
    <citation type="journal article" date="2018" name="Nat. Microbiol.">
        <title>Leveraging single-cell genomics to expand the fungal tree of life.</title>
        <authorList>
            <person name="Ahrendt S.R."/>
            <person name="Quandt C.A."/>
            <person name="Ciobanu D."/>
            <person name="Clum A."/>
            <person name="Salamov A."/>
            <person name="Andreopoulos B."/>
            <person name="Cheng J.F."/>
            <person name="Woyke T."/>
            <person name="Pelin A."/>
            <person name="Henrissat B."/>
            <person name="Reynolds N.K."/>
            <person name="Benny G.L."/>
            <person name="Smith M.E."/>
            <person name="James T.Y."/>
            <person name="Grigoriev I.V."/>
        </authorList>
    </citation>
    <scope>NUCLEOTIDE SEQUENCE [LARGE SCALE GENOMIC DNA]</scope>
</reference>
<keyword evidence="9" id="KW-1185">Reference proteome</keyword>
<keyword evidence="3 8" id="KW-0689">Ribosomal protein</keyword>
<keyword evidence="2" id="KW-0809">Transit peptide</keyword>
<evidence type="ECO:0000256" key="6">
    <source>
        <dbReference type="ARBA" id="ARBA00033752"/>
    </source>
</evidence>
<sequence>AKPVSSVLEGTSLEGLNVHKGKKDPVALRDDEYPDWLWALLEPTPKGLSKRKHHAALRSANRASIKSLNFLKDRK</sequence>
<dbReference type="EMBL" id="KZ987808">
    <property type="protein sequence ID" value="RKP14649.1"/>
    <property type="molecule type" value="Genomic_DNA"/>
</dbReference>
<feature type="non-terminal residue" evidence="8">
    <location>
        <position position="75"/>
    </location>
</feature>